<comment type="caution">
    <text evidence="2">The sequence shown here is derived from an EMBL/GenBank/DDBJ whole genome shotgun (WGS) entry which is preliminary data.</text>
</comment>
<dbReference type="Pfam" id="PF00109">
    <property type="entry name" value="ketoacyl-synt"/>
    <property type="match status" value="2"/>
</dbReference>
<name>A0A8K0G6U9_IGNLU</name>
<dbReference type="SMART" id="SM00825">
    <property type="entry name" value="PKS_KS"/>
    <property type="match status" value="1"/>
</dbReference>
<gene>
    <name evidence="2" type="ORF">ILUMI_12357</name>
</gene>
<dbReference type="PANTHER" id="PTHR43775">
    <property type="entry name" value="FATTY ACID SYNTHASE"/>
    <property type="match status" value="1"/>
</dbReference>
<dbReference type="InterPro" id="IPR050091">
    <property type="entry name" value="PKS_NRPS_Biosynth_Enz"/>
</dbReference>
<protein>
    <recommendedName>
        <fullName evidence="1">Ketosynthase family 3 (KS3) domain-containing protein</fullName>
    </recommendedName>
</protein>
<dbReference type="InterPro" id="IPR014030">
    <property type="entry name" value="Ketoacyl_synth_N"/>
</dbReference>
<dbReference type="InterPro" id="IPR016039">
    <property type="entry name" value="Thiolase-like"/>
</dbReference>
<reference evidence="2" key="1">
    <citation type="submission" date="2019-08" db="EMBL/GenBank/DDBJ databases">
        <title>The genome of the North American firefly Photinus pyralis.</title>
        <authorList>
            <consortium name="Photinus pyralis genome working group"/>
            <person name="Fallon T.R."/>
            <person name="Sander Lower S.E."/>
            <person name="Weng J.-K."/>
        </authorList>
    </citation>
    <scope>NUCLEOTIDE SEQUENCE</scope>
    <source>
        <strain evidence="2">TRF0915ILg1</strain>
        <tissue evidence="2">Whole body</tissue>
    </source>
</reference>
<sequence length="189" mass="20794">MKRENNYEVVISGVGGLFPKCENIEVFMQKLLNNENLMSSRWKADQTGATTNVIGAIPHAEHFDASYFGIHREQCKFMDPMQRMVLERCYEAITDAGVNPVDIKGRKIGVYTGSTVGENDNVFYESIVSGFGLTVLQAAFETVGTGQSEAAIVVTTNLALNWEVSLHYNSLGLLSPDGITKPFDANGKY</sequence>
<feature type="domain" description="Ketosynthase family 3 (KS3)" evidence="1">
    <location>
        <begin position="6"/>
        <end position="189"/>
    </location>
</feature>
<dbReference type="PANTHER" id="PTHR43775:SF23">
    <property type="entry name" value="FATTY ACID SYNTHASE 3"/>
    <property type="match status" value="1"/>
</dbReference>
<evidence type="ECO:0000313" key="3">
    <source>
        <dbReference type="Proteomes" id="UP000801492"/>
    </source>
</evidence>
<dbReference type="Proteomes" id="UP000801492">
    <property type="component" value="Unassembled WGS sequence"/>
</dbReference>
<dbReference type="Gene3D" id="3.40.47.10">
    <property type="match status" value="2"/>
</dbReference>
<dbReference type="InterPro" id="IPR020841">
    <property type="entry name" value="PKS_Beta-ketoAc_synthase_dom"/>
</dbReference>
<dbReference type="SUPFAM" id="SSF53901">
    <property type="entry name" value="Thiolase-like"/>
    <property type="match status" value="1"/>
</dbReference>
<dbReference type="PROSITE" id="PS52004">
    <property type="entry name" value="KS3_2"/>
    <property type="match status" value="1"/>
</dbReference>
<accession>A0A8K0G6U9</accession>
<dbReference type="AlphaFoldDB" id="A0A8K0G6U9"/>
<dbReference type="OrthoDB" id="329835at2759"/>
<evidence type="ECO:0000259" key="1">
    <source>
        <dbReference type="PROSITE" id="PS52004"/>
    </source>
</evidence>
<dbReference type="GO" id="GO:0006633">
    <property type="term" value="P:fatty acid biosynthetic process"/>
    <property type="evidence" value="ECO:0007669"/>
    <property type="project" value="TreeGrafter"/>
</dbReference>
<dbReference type="EMBL" id="VTPC01007641">
    <property type="protein sequence ID" value="KAF2893820.1"/>
    <property type="molecule type" value="Genomic_DNA"/>
</dbReference>
<proteinExistence type="predicted"/>
<evidence type="ECO:0000313" key="2">
    <source>
        <dbReference type="EMBL" id="KAF2893820.1"/>
    </source>
</evidence>
<organism evidence="2 3">
    <name type="scientific">Ignelater luminosus</name>
    <name type="common">Cucubano</name>
    <name type="synonym">Pyrophorus luminosus</name>
    <dbReference type="NCBI Taxonomy" id="2038154"/>
    <lineage>
        <taxon>Eukaryota</taxon>
        <taxon>Metazoa</taxon>
        <taxon>Ecdysozoa</taxon>
        <taxon>Arthropoda</taxon>
        <taxon>Hexapoda</taxon>
        <taxon>Insecta</taxon>
        <taxon>Pterygota</taxon>
        <taxon>Neoptera</taxon>
        <taxon>Endopterygota</taxon>
        <taxon>Coleoptera</taxon>
        <taxon>Polyphaga</taxon>
        <taxon>Elateriformia</taxon>
        <taxon>Elateroidea</taxon>
        <taxon>Elateridae</taxon>
        <taxon>Agrypninae</taxon>
        <taxon>Pyrophorini</taxon>
        <taxon>Ignelater</taxon>
    </lineage>
</organism>
<dbReference type="GO" id="GO:0004312">
    <property type="term" value="F:fatty acid synthase activity"/>
    <property type="evidence" value="ECO:0007669"/>
    <property type="project" value="TreeGrafter"/>
</dbReference>
<keyword evidence="3" id="KW-1185">Reference proteome</keyword>